<proteinExistence type="predicted"/>
<evidence type="ECO:0000313" key="2">
    <source>
        <dbReference type="EMBL" id="QDE38258.1"/>
    </source>
</evidence>
<dbReference type="KEGG" id="lpy:FIV34_03095"/>
<dbReference type="RefSeq" id="WP_139979571.1">
    <property type="nucleotide sequence ID" value="NZ_CP041046.1"/>
</dbReference>
<evidence type="ECO:0000313" key="3">
    <source>
        <dbReference type="Proteomes" id="UP000316093"/>
    </source>
</evidence>
<evidence type="ECO:0000256" key="1">
    <source>
        <dbReference type="SAM" id="MobiDB-lite"/>
    </source>
</evidence>
<dbReference type="OrthoDB" id="5959647at2"/>
<dbReference type="EMBL" id="CP041046">
    <property type="protein sequence ID" value="QDE38258.1"/>
    <property type="molecule type" value="Genomic_DNA"/>
</dbReference>
<gene>
    <name evidence="2" type="ORF">FIV34_03095</name>
</gene>
<feature type="compositionally biased region" description="Acidic residues" evidence="1">
    <location>
        <begin position="83"/>
        <end position="92"/>
    </location>
</feature>
<protein>
    <submittedName>
        <fullName evidence="2">Uncharacterized protein</fullName>
    </submittedName>
</protein>
<name>A0A4Y5Z177_9GAMM</name>
<dbReference type="AlphaFoldDB" id="A0A4Y5Z177"/>
<reference evidence="2 3" key="1">
    <citation type="submission" date="2019-06" db="EMBL/GenBank/DDBJ databases">
        <title>A complete genome sequence for Luteibacter pinisoli MAH-14.</title>
        <authorList>
            <person name="Baltrus D.A."/>
        </authorList>
    </citation>
    <scope>NUCLEOTIDE SEQUENCE [LARGE SCALE GENOMIC DNA]</scope>
    <source>
        <strain evidence="2 3">MAH-14</strain>
    </source>
</reference>
<dbReference type="Proteomes" id="UP000316093">
    <property type="component" value="Chromosome"/>
</dbReference>
<feature type="region of interest" description="Disordered" evidence="1">
    <location>
        <begin position="60"/>
        <end position="104"/>
    </location>
</feature>
<organism evidence="2 3">
    <name type="scientific">Luteibacter pinisoli</name>
    <dbReference type="NCBI Taxonomy" id="2589080"/>
    <lineage>
        <taxon>Bacteria</taxon>
        <taxon>Pseudomonadati</taxon>
        <taxon>Pseudomonadota</taxon>
        <taxon>Gammaproteobacteria</taxon>
        <taxon>Lysobacterales</taxon>
        <taxon>Rhodanobacteraceae</taxon>
        <taxon>Luteibacter</taxon>
    </lineage>
</organism>
<accession>A0A4Y5Z177</accession>
<sequence>MSDSIDLLEAVGRDASLRRLPPDELARRLKEAGASDVLASAAVQQDSAVLCEEFGARFMGQPNSGNLPFRDEPQPFKVPSPGETEEEGEQDGEQQSLPASSQVH</sequence>
<keyword evidence="3" id="KW-1185">Reference proteome</keyword>